<gene>
    <name evidence="2" type="ORF">A1O9_00930</name>
</gene>
<evidence type="ECO:0000313" key="3">
    <source>
        <dbReference type="Proteomes" id="UP000027920"/>
    </source>
</evidence>
<dbReference type="HOGENOM" id="CLU_030368_0_0_1"/>
<dbReference type="OrthoDB" id="308449at2759"/>
<dbReference type="Pfam" id="PF00400">
    <property type="entry name" value="WD40"/>
    <property type="match status" value="1"/>
</dbReference>
<reference evidence="2 3" key="1">
    <citation type="submission" date="2013-03" db="EMBL/GenBank/DDBJ databases">
        <title>The Genome Sequence of Exophiala aquamarina CBS 119918.</title>
        <authorList>
            <consortium name="The Broad Institute Genomics Platform"/>
            <person name="Cuomo C."/>
            <person name="de Hoog S."/>
            <person name="Gorbushina A."/>
            <person name="Walker B."/>
            <person name="Young S.K."/>
            <person name="Zeng Q."/>
            <person name="Gargeya S."/>
            <person name="Fitzgerald M."/>
            <person name="Haas B."/>
            <person name="Abouelleil A."/>
            <person name="Allen A.W."/>
            <person name="Alvarado L."/>
            <person name="Arachchi H.M."/>
            <person name="Berlin A.M."/>
            <person name="Chapman S.B."/>
            <person name="Gainer-Dewar J."/>
            <person name="Goldberg J."/>
            <person name="Griggs A."/>
            <person name="Gujja S."/>
            <person name="Hansen M."/>
            <person name="Howarth C."/>
            <person name="Imamovic A."/>
            <person name="Ireland A."/>
            <person name="Larimer J."/>
            <person name="McCowan C."/>
            <person name="Murphy C."/>
            <person name="Pearson M."/>
            <person name="Poon T.W."/>
            <person name="Priest M."/>
            <person name="Roberts A."/>
            <person name="Saif S."/>
            <person name="Shea T."/>
            <person name="Sisk P."/>
            <person name="Sykes S."/>
            <person name="Wortman J."/>
            <person name="Nusbaum C."/>
            <person name="Birren B."/>
        </authorList>
    </citation>
    <scope>NUCLEOTIDE SEQUENCE [LARGE SCALE GENOMIC DNA]</scope>
    <source>
        <strain evidence="2 3">CBS 119918</strain>
    </source>
</reference>
<dbReference type="SUPFAM" id="SSF50978">
    <property type="entry name" value="WD40 repeat-like"/>
    <property type="match status" value="1"/>
</dbReference>
<keyword evidence="3" id="KW-1185">Reference proteome</keyword>
<feature type="region of interest" description="Disordered" evidence="1">
    <location>
        <begin position="362"/>
        <end position="386"/>
    </location>
</feature>
<dbReference type="PANTHER" id="PTHR44675">
    <property type="entry name" value="PAK1 INTERACTING PROTEIN 1"/>
    <property type="match status" value="1"/>
</dbReference>
<evidence type="ECO:0000256" key="1">
    <source>
        <dbReference type="SAM" id="MobiDB-lite"/>
    </source>
</evidence>
<dbReference type="InterPro" id="IPR036322">
    <property type="entry name" value="WD40_repeat_dom_sf"/>
</dbReference>
<sequence>MAKRKREANTNTTSKPASQKDDTTVSKITKTNGHIDVKTIEPVIQIITGSYERVLHGITATISNLSQSAPSVKFADSFLFNAHASAIRCLALSPLPEPDSDETQGVYLATGGSDEKINVYSLSASPVVEDGKFPAMPSVGNKAISENPQNRELGTLLHHSSNITALHFPTRSKLLSASEDNNIAVTRLRDLTVVSAVKAPHPKVQGQPSGDTAPPGATPAGVNDFAVHPSLKLMVSVGRGERCMRLWNLVTGKKAGVLNFSRDILQSVKEGKYSSGEGRRIRWSPDGTEFAVSFERGAVVFGADSKPKCRILPQPLTKLHQIVYLSIPNGSNDDPPTIILAVSTEDGRILFYNTDRLAAAAAASPSSTNGKTTGPEVSPATSMPDATLQGQIGGKTGGITGRVKDFEVLVVPSSTLPSYPRDDKGFIVATAGSDGSIRLFLLSPQDLGRKVKEGQAPPQIGMLVGTCETGSRVTCLKAFVMLPARRVGEDDLGDGFEGFDESSAEEDESESGSE</sequence>
<feature type="compositionally biased region" description="Acidic residues" evidence="1">
    <location>
        <begin position="490"/>
        <end position="514"/>
    </location>
</feature>
<dbReference type="EMBL" id="AMGV01000001">
    <property type="protein sequence ID" value="KEF62955.1"/>
    <property type="molecule type" value="Genomic_DNA"/>
</dbReference>
<dbReference type="Gene3D" id="2.130.10.10">
    <property type="entry name" value="YVTN repeat-like/Quinoprotein amine dehydrogenase"/>
    <property type="match status" value="2"/>
</dbReference>
<organism evidence="2 3">
    <name type="scientific">Exophiala aquamarina CBS 119918</name>
    <dbReference type="NCBI Taxonomy" id="1182545"/>
    <lineage>
        <taxon>Eukaryota</taxon>
        <taxon>Fungi</taxon>
        <taxon>Dikarya</taxon>
        <taxon>Ascomycota</taxon>
        <taxon>Pezizomycotina</taxon>
        <taxon>Eurotiomycetes</taxon>
        <taxon>Chaetothyriomycetidae</taxon>
        <taxon>Chaetothyriales</taxon>
        <taxon>Herpotrichiellaceae</taxon>
        <taxon>Exophiala</taxon>
    </lineage>
</organism>
<comment type="caution">
    <text evidence="2">The sequence shown here is derived from an EMBL/GenBank/DDBJ whole genome shotgun (WGS) entry which is preliminary data.</text>
</comment>
<dbReference type="RefSeq" id="XP_013265545.1">
    <property type="nucleotide sequence ID" value="XM_013410091.1"/>
</dbReference>
<dbReference type="GeneID" id="25275879"/>
<dbReference type="InterPro" id="IPR015943">
    <property type="entry name" value="WD40/YVTN_repeat-like_dom_sf"/>
</dbReference>
<dbReference type="InterPro" id="IPR051959">
    <property type="entry name" value="PAK1-Kinase_Regulator"/>
</dbReference>
<dbReference type="SMART" id="SM00320">
    <property type="entry name" value="WD40"/>
    <property type="match status" value="4"/>
</dbReference>
<dbReference type="PANTHER" id="PTHR44675:SF1">
    <property type="entry name" value="P21-ACTIVATED PROTEIN KINASE-INTERACTING PROTEIN 1"/>
    <property type="match status" value="1"/>
</dbReference>
<feature type="region of interest" description="Disordered" evidence="1">
    <location>
        <begin position="489"/>
        <end position="514"/>
    </location>
</feature>
<feature type="region of interest" description="Disordered" evidence="1">
    <location>
        <begin position="1"/>
        <end position="27"/>
    </location>
</feature>
<evidence type="ECO:0008006" key="4">
    <source>
        <dbReference type="Google" id="ProtNLM"/>
    </source>
</evidence>
<accession>A0A072Q4W6</accession>
<feature type="region of interest" description="Disordered" evidence="1">
    <location>
        <begin position="201"/>
        <end position="221"/>
    </location>
</feature>
<proteinExistence type="predicted"/>
<evidence type="ECO:0000313" key="2">
    <source>
        <dbReference type="EMBL" id="KEF62955.1"/>
    </source>
</evidence>
<name>A0A072Q4W6_9EURO</name>
<dbReference type="InterPro" id="IPR001680">
    <property type="entry name" value="WD40_rpt"/>
</dbReference>
<dbReference type="STRING" id="1182545.A0A072Q4W6"/>
<dbReference type="VEuPathDB" id="FungiDB:A1O9_00930"/>
<protein>
    <recommendedName>
        <fullName evidence="4">Protein MAK11</fullName>
    </recommendedName>
</protein>
<dbReference type="AlphaFoldDB" id="A0A072Q4W6"/>
<dbReference type="Proteomes" id="UP000027920">
    <property type="component" value="Unassembled WGS sequence"/>
</dbReference>